<keyword evidence="4" id="KW-1185">Reference proteome</keyword>
<dbReference type="Pfam" id="PF13400">
    <property type="entry name" value="Tad"/>
    <property type="match status" value="1"/>
</dbReference>
<sequence length="448" mass="45838">MIRFLRALWKDKRGNALIIAGASMPLIIGAAGLGTDTVQWFLWKRELQRAADSAAFAGVQGRIQGISVNGLCDATSTVGRDLAINNQVRVGNADTSCTVQNSPASGSYSSDPNAVRVALSVQKSLGFSSMFLAGTPTISASATATVVPSGEYCVISLENTATTGIAASGNATVDMGCGMITNSISMTAAVATGSSVVTASPIAAVGGIGASNNWGTGTVLQPFTLAQDDPFQHVYPPAASTYPSGNCPNLTVNSNTTKTTFTANSDYKAMGTNTYCFGSITIRGSVTFPANSVIVLDGGSLQVNAQASATCDGCTFVLTNRNTSTTATIGNVDLNGGATLNLKAPGTAATGDAANYRGIMIYQDRRATTGTNANQQSSVNGNASSFLQGALYFPSQQLTFNGTAGMSTSCLQLVARRVSYSGNLNISNSCPLTSGASAFTGKKIRLVA</sequence>
<feature type="domain" description="Putative Flp pilus-assembly TadG-like N-terminal" evidence="2">
    <location>
        <begin position="14"/>
        <end position="60"/>
    </location>
</feature>
<evidence type="ECO:0000313" key="3">
    <source>
        <dbReference type="EMBL" id="QNM83631.1"/>
    </source>
</evidence>
<name>A0A7G9L4T2_9SPHN</name>
<dbReference type="EMBL" id="CP060697">
    <property type="protein sequence ID" value="QNM83631.1"/>
    <property type="molecule type" value="Genomic_DNA"/>
</dbReference>
<gene>
    <name evidence="3" type="ORF">H8M03_04715</name>
</gene>
<accession>A0A7G9L4T2</accession>
<dbReference type="KEGG" id="ssau:H8M03_04715"/>
<organism evidence="3 4">
    <name type="scientific">Sphingomonas sabuli</name>
    <dbReference type="NCBI Taxonomy" id="2764186"/>
    <lineage>
        <taxon>Bacteria</taxon>
        <taxon>Pseudomonadati</taxon>
        <taxon>Pseudomonadota</taxon>
        <taxon>Alphaproteobacteria</taxon>
        <taxon>Sphingomonadales</taxon>
        <taxon>Sphingomonadaceae</taxon>
        <taxon>Sphingomonas</taxon>
    </lineage>
</organism>
<dbReference type="AlphaFoldDB" id="A0A7G9L4T2"/>
<proteinExistence type="predicted"/>
<keyword evidence="1" id="KW-0472">Membrane</keyword>
<protein>
    <recommendedName>
        <fullName evidence="2">Putative Flp pilus-assembly TadG-like N-terminal domain-containing protein</fullName>
    </recommendedName>
</protein>
<feature type="transmembrane region" description="Helical" evidence="1">
    <location>
        <begin position="16"/>
        <end position="43"/>
    </location>
</feature>
<dbReference type="Proteomes" id="UP000515861">
    <property type="component" value="Chromosome"/>
</dbReference>
<dbReference type="InterPro" id="IPR028087">
    <property type="entry name" value="Tad_N"/>
</dbReference>
<dbReference type="RefSeq" id="WP_187480586.1">
    <property type="nucleotide sequence ID" value="NZ_CP060697.1"/>
</dbReference>
<reference evidence="3 4" key="1">
    <citation type="submission" date="2020-08" db="EMBL/GenBank/DDBJ databases">
        <title>Sphingomonas sp. sand1-3 16S ribosomal RNA gene Genome sequencing and assembly.</title>
        <authorList>
            <person name="Kang M."/>
        </authorList>
    </citation>
    <scope>NUCLEOTIDE SEQUENCE [LARGE SCALE GENOMIC DNA]</scope>
    <source>
        <strain evidence="4">sand1-3</strain>
    </source>
</reference>
<evidence type="ECO:0000259" key="2">
    <source>
        <dbReference type="Pfam" id="PF13400"/>
    </source>
</evidence>
<evidence type="ECO:0000256" key="1">
    <source>
        <dbReference type="SAM" id="Phobius"/>
    </source>
</evidence>
<keyword evidence="1" id="KW-0812">Transmembrane</keyword>
<keyword evidence="1" id="KW-1133">Transmembrane helix</keyword>
<evidence type="ECO:0000313" key="4">
    <source>
        <dbReference type="Proteomes" id="UP000515861"/>
    </source>
</evidence>